<protein>
    <submittedName>
        <fullName evidence="1">23010_t:CDS:1</fullName>
    </submittedName>
</protein>
<name>A0ABN7X4T5_GIGMA</name>
<evidence type="ECO:0000313" key="1">
    <source>
        <dbReference type="EMBL" id="CAG8847667.1"/>
    </source>
</evidence>
<proteinExistence type="predicted"/>
<evidence type="ECO:0000313" key="2">
    <source>
        <dbReference type="Proteomes" id="UP000789901"/>
    </source>
</evidence>
<accession>A0ABN7X4T5</accession>
<reference evidence="1 2" key="1">
    <citation type="submission" date="2021-06" db="EMBL/GenBank/DDBJ databases">
        <authorList>
            <person name="Kallberg Y."/>
            <person name="Tangrot J."/>
            <person name="Rosling A."/>
        </authorList>
    </citation>
    <scope>NUCLEOTIDE SEQUENCE [LARGE SCALE GENOMIC DNA]</scope>
    <source>
        <strain evidence="1 2">120-4 pot B 10/14</strain>
    </source>
</reference>
<feature type="non-terminal residue" evidence="1">
    <location>
        <position position="1"/>
    </location>
</feature>
<comment type="caution">
    <text evidence="1">The sequence shown here is derived from an EMBL/GenBank/DDBJ whole genome shotgun (WGS) entry which is preliminary data.</text>
</comment>
<dbReference type="Proteomes" id="UP000789901">
    <property type="component" value="Unassembled WGS sequence"/>
</dbReference>
<gene>
    <name evidence="1" type="ORF">GMARGA_LOCUS38793</name>
</gene>
<keyword evidence="2" id="KW-1185">Reference proteome</keyword>
<sequence length="57" mass="6545">LLVKERNLPVDPNKKLRLLTDLETLKEIIDKTLPNLSTDLPISDYEKVISTIDAIRE</sequence>
<dbReference type="EMBL" id="CAJVQB010088701">
    <property type="protein sequence ID" value="CAG8847667.1"/>
    <property type="molecule type" value="Genomic_DNA"/>
</dbReference>
<organism evidence="1 2">
    <name type="scientific">Gigaspora margarita</name>
    <dbReference type="NCBI Taxonomy" id="4874"/>
    <lineage>
        <taxon>Eukaryota</taxon>
        <taxon>Fungi</taxon>
        <taxon>Fungi incertae sedis</taxon>
        <taxon>Mucoromycota</taxon>
        <taxon>Glomeromycotina</taxon>
        <taxon>Glomeromycetes</taxon>
        <taxon>Diversisporales</taxon>
        <taxon>Gigasporaceae</taxon>
        <taxon>Gigaspora</taxon>
    </lineage>
</organism>